<feature type="region of interest" description="Disordered" evidence="1">
    <location>
        <begin position="666"/>
        <end position="697"/>
    </location>
</feature>
<dbReference type="PANTHER" id="PTHR34755:SF4">
    <property type="entry name" value="F-BOX DOMAIN-CONTAINING PROTEIN"/>
    <property type="match status" value="1"/>
</dbReference>
<dbReference type="Gene3D" id="3.80.10.10">
    <property type="entry name" value="Ribonuclease Inhibitor"/>
    <property type="match status" value="1"/>
</dbReference>
<reference evidence="2 3" key="1">
    <citation type="submission" date="2015-10" db="EMBL/GenBank/DDBJ databases">
        <title>Full genome of DAOMC 229536 Phialocephala scopiformis, a fungal endophyte of spruce producing the potent anti-insectan compound rugulosin.</title>
        <authorList>
            <consortium name="DOE Joint Genome Institute"/>
            <person name="Walker A.K."/>
            <person name="Frasz S.L."/>
            <person name="Seifert K.A."/>
            <person name="Miller J.D."/>
            <person name="Mondo S.J."/>
            <person name="Labutti K."/>
            <person name="Lipzen A."/>
            <person name="Dockter R."/>
            <person name="Kennedy M."/>
            <person name="Grigoriev I.V."/>
            <person name="Spatafora J.W."/>
        </authorList>
    </citation>
    <scope>NUCLEOTIDE SEQUENCE [LARGE SCALE GENOMIC DNA]</scope>
    <source>
        <strain evidence="2 3">CBS 120377</strain>
    </source>
</reference>
<sequence>MANTSRSRRLRTPPRATRAKAAISYAEGSSDSELEAYFDAVASDHDESPVTPRPRNTRASQARRTPAPRKHKRNRTSYSEYTDRTSTPKRIRTARQSKPSSPKPATSSTIEFLKGSGVVPEWQNLPYHVFVRIFQYAAYPLYDEHTFQPQPSLQWLVKIAPLCRSFGEAVAEVLYKSPPLVPMGQAHGLMYLLQEDPSTHIYDYRKKIKSLQIDVGQVVAYSLPGSGHLDLFDLIKNLPQLKSLEFYHQLDMSPYRDLDSTIKWNYSDRIFKALEYFDTAANAVQGEKGSVCYLKSWRWSSRLAGKKFPIETLAAEHLKPYFQFLTKIAFVNYQVPGLKKDEEDPKHEAALANAIKALPQVKHLIFESSTLVNAILLPLLPTKLEDLELINCWEVVAEDFAEFLVTHGRCLRSLTLNHNQSLNLGFLPILGEACPNLEVLHMNLTYFNLHATYRDSEPQYEKLLLPDQVPVWPSTLRSIELIQLRKWEMEAAEMFFQSLLDSAATLPDLRKLTIQAIINIPWRTRASFRDTWLGSLDRVFKRVSKPPLPVFTLQAPTSTEEALAGPSDDGEESGKQVSKHSLRPSSSKSDDLLSAVDTRPMLAPPRRSLEAHQISHTRRSTRTRLATGTYAETSDSEPEPEPFKPTVSARETSRHNRLARELEILKQTAGSDSPLVSTSAATSDSDSDAPLVKNKGKGMQKEVIQGMCDIVEVRIDNLRPTENQVTEADFLDEERSGDEDWDGQDGDEDGYAW</sequence>
<dbReference type="PANTHER" id="PTHR34755">
    <property type="entry name" value="SERINE/ARGININE REPETITIVE MATRIX PROTEIN 3-RELATED"/>
    <property type="match status" value="1"/>
</dbReference>
<dbReference type="InterPro" id="IPR052109">
    <property type="entry name" value="SRRM_Domain-Containing"/>
</dbReference>
<protein>
    <submittedName>
        <fullName evidence="2">Uncharacterized protein</fullName>
    </submittedName>
</protein>
<dbReference type="GeneID" id="28825848"/>
<feature type="region of interest" description="Disordered" evidence="1">
    <location>
        <begin position="724"/>
        <end position="753"/>
    </location>
</feature>
<name>A0A132B9D0_MOLSC</name>
<feature type="region of interest" description="Disordered" evidence="1">
    <location>
        <begin position="550"/>
        <end position="654"/>
    </location>
</feature>
<evidence type="ECO:0000313" key="3">
    <source>
        <dbReference type="Proteomes" id="UP000070700"/>
    </source>
</evidence>
<dbReference type="InParanoid" id="A0A132B9D0"/>
<feature type="compositionally biased region" description="Basic residues" evidence="1">
    <location>
        <begin position="1"/>
        <end position="12"/>
    </location>
</feature>
<proteinExistence type="predicted"/>
<feature type="compositionally biased region" description="Polar residues" evidence="1">
    <location>
        <begin position="623"/>
        <end position="633"/>
    </location>
</feature>
<dbReference type="RefSeq" id="XP_018063367.1">
    <property type="nucleotide sequence ID" value="XM_018216122.1"/>
</dbReference>
<feature type="compositionally biased region" description="Acidic residues" evidence="1">
    <location>
        <begin position="729"/>
        <end position="753"/>
    </location>
</feature>
<feature type="compositionally biased region" description="Basic residues" evidence="1">
    <location>
        <begin position="66"/>
        <end position="75"/>
    </location>
</feature>
<dbReference type="STRING" id="149040.A0A132B9D0"/>
<feature type="region of interest" description="Disordered" evidence="1">
    <location>
        <begin position="1"/>
        <end position="108"/>
    </location>
</feature>
<feature type="compositionally biased region" description="Low complexity" evidence="1">
    <location>
        <begin position="97"/>
        <end position="108"/>
    </location>
</feature>
<dbReference type="AlphaFoldDB" id="A0A132B9D0"/>
<dbReference type="InterPro" id="IPR032675">
    <property type="entry name" value="LRR_dom_sf"/>
</dbReference>
<dbReference type="Proteomes" id="UP000070700">
    <property type="component" value="Unassembled WGS sequence"/>
</dbReference>
<evidence type="ECO:0000313" key="2">
    <source>
        <dbReference type="EMBL" id="KUJ09012.1"/>
    </source>
</evidence>
<dbReference type="KEGG" id="psco:LY89DRAFT_690565"/>
<dbReference type="SUPFAM" id="SSF52047">
    <property type="entry name" value="RNI-like"/>
    <property type="match status" value="1"/>
</dbReference>
<organism evidence="2 3">
    <name type="scientific">Mollisia scopiformis</name>
    <name type="common">Conifer needle endophyte fungus</name>
    <name type="synonym">Phialocephala scopiformis</name>
    <dbReference type="NCBI Taxonomy" id="149040"/>
    <lineage>
        <taxon>Eukaryota</taxon>
        <taxon>Fungi</taxon>
        <taxon>Dikarya</taxon>
        <taxon>Ascomycota</taxon>
        <taxon>Pezizomycotina</taxon>
        <taxon>Leotiomycetes</taxon>
        <taxon>Helotiales</taxon>
        <taxon>Mollisiaceae</taxon>
        <taxon>Mollisia</taxon>
    </lineage>
</organism>
<gene>
    <name evidence="2" type="ORF">LY89DRAFT_690565</name>
</gene>
<evidence type="ECO:0000256" key="1">
    <source>
        <dbReference type="SAM" id="MobiDB-lite"/>
    </source>
</evidence>
<keyword evidence="3" id="KW-1185">Reference proteome</keyword>
<accession>A0A132B9D0</accession>
<dbReference type="EMBL" id="KQ947433">
    <property type="protein sequence ID" value="KUJ09012.1"/>
    <property type="molecule type" value="Genomic_DNA"/>
</dbReference>
<dbReference type="OrthoDB" id="5395390at2759"/>